<evidence type="ECO:0000313" key="1">
    <source>
        <dbReference type="EMBL" id="GMH24203.1"/>
    </source>
</evidence>
<accession>A0AAD3T7C7</accession>
<dbReference type="Proteomes" id="UP001279734">
    <property type="component" value="Unassembled WGS sequence"/>
</dbReference>
<gene>
    <name evidence="1" type="ORF">Nepgr_026046</name>
</gene>
<comment type="caution">
    <text evidence="1">The sequence shown here is derived from an EMBL/GenBank/DDBJ whole genome shotgun (WGS) entry which is preliminary data.</text>
</comment>
<sequence>MVNELLVEIGTALLMEGTAGNAETSSWSLVDAGLLLCQLSFAAGLGLTAPDSKDLLLRPGTYYFDRGSAWLRCNFVRGAADSFVVLLWPR</sequence>
<reference evidence="1" key="1">
    <citation type="submission" date="2023-05" db="EMBL/GenBank/DDBJ databases">
        <title>Nepenthes gracilis genome sequencing.</title>
        <authorList>
            <person name="Fukushima K."/>
        </authorList>
    </citation>
    <scope>NUCLEOTIDE SEQUENCE</scope>
    <source>
        <strain evidence="1">SING2019-196</strain>
    </source>
</reference>
<protein>
    <submittedName>
        <fullName evidence="1">Uncharacterized protein</fullName>
    </submittedName>
</protein>
<dbReference type="EMBL" id="BSYO01000027">
    <property type="protein sequence ID" value="GMH24203.1"/>
    <property type="molecule type" value="Genomic_DNA"/>
</dbReference>
<name>A0AAD3T7C7_NEPGR</name>
<organism evidence="1 2">
    <name type="scientific">Nepenthes gracilis</name>
    <name type="common">Slender pitcher plant</name>
    <dbReference type="NCBI Taxonomy" id="150966"/>
    <lineage>
        <taxon>Eukaryota</taxon>
        <taxon>Viridiplantae</taxon>
        <taxon>Streptophyta</taxon>
        <taxon>Embryophyta</taxon>
        <taxon>Tracheophyta</taxon>
        <taxon>Spermatophyta</taxon>
        <taxon>Magnoliopsida</taxon>
        <taxon>eudicotyledons</taxon>
        <taxon>Gunneridae</taxon>
        <taxon>Pentapetalae</taxon>
        <taxon>Caryophyllales</taxon>
        <taxon>Nepenthaceae</taxon>
        <taxon>Nepenthes</taxon>
    </lineage>
</organism>
<keyword evidence="2" id="KW-1185">Reference proteome</keyword>
<proteinExistence type="predicted"/>
<evidence type="ECO:0000313" key="2">
    <source>
        <dbReference type="Proteomes" id="UP001279734"/>
    </source>
</evidence>
<dbReference type="AlphaFoldDB" id="A0AAD3T7C7"/>